<name>A0A221P5Y1_9ACTN</name>
<protein>
    <submittedName>
        <fullName evidence="1">Uncharacterized protein</fullName>
    </submittedName>
</protein>
<evidence type="ECO:0000313" key="1">
    <source>
        <dbReference type="EMBL" id="ASN27617.1"/>
    </source>
</evidence>
<proteinExistence type="predicted"/>
<sequence>MRKGRPARRTYRRAKPLLWRWRSNPIRRRDDLLEAWLLLAVWVLIAVGGTLVGVVTAEATDRAFARQREERTPVRAVLLTDARRTTASGAGKALDSAQVRWTSPDGSVHNGTALVPAGQKTGSPARVWIDTQGKPSAQPPDPATAAVEAVLLGASAALALSGVVYGAGSAGRWWLDRRRIALWDREWTLVGPRWDHKTG</sequence>
<dbReference type="AlphaFoldDB" id="A0A221P5Y1"/>
<dbReference type="RefSeq" id="WP_052269718.1">
    <property type="nucleotide sequence ID" value="NZ_CP021080.1"/>
</dbReference>
<dbReference type="PANTHER" id="PTHR42305:SF1">
    <property type="entry name" value="MEMBRANE PROTEIN RV1733C-RELATED"/>
    <property type="match status" value="1"/>
</dbReference>
<dbReference type="EMBL" id="CP022433">
    <property type="protein sequence ID" value="ASN27617.1"/>
    <property type="molecule type" value="Genomic_DNA"/>
</dbReference>
<accession>A0A221P5Y1</accession>
<reference evidence="1 2" key="1">
    <citation type="submission" date="2017-07" db="EMBL/GenBank/DDBJ databases">
        <title>Genome sequence of Streptomyces pluripotens MUSC 137T.</title>
        <authorList>
            <person name="Ser H.-L."/>
            <person name="Lee L.-H."/>
        </authorList>
    </citation>
    <scope>NUCLEOTIDE SEQUENCE [LARGE SCALE GENOMIC DNA]</scope>
    <source>
        <strain evidence="1 2">MUSC 137</strain>
    </source>
</reference>
<dbReference type="OrthoDB" id="4213157at2"/>
<dbReference type="Proteomes" id="UP000031501">
    <property type="component" value="Chromosome"/>
</dbReference>
<dbReference type="InterPro" id="IPR039708">
    <property type="entry name" value="MT1774/Rv1733c-like"/>
</dbReference>
<gene>
    <name evidence="1" type="ORF">LK07_30305</name>
</gene>
<dbReference type="PANTHER" id="PTHR42305">
    <property type="entry name" value="MEMBRANE PROTEIN RV1733C-RELATED"/>
    <property type="match status" value="1"/>
</dbReference>
<organism evidence="1 2">
    <name type="scientific">Streptomyces pluripotens</name>
    <dbReference type="NCBI Taxonomy" id="1355015"/>
    <lineage>
        <taxon>Bacteria</taxon>
        <taxon>Bacillati</taxon>
        <taxon>Actinomycetota</taxon>
        <taxon>Actinomycetes</taxon>
        <taxon>Kitasatosporales</taxon>
        <taxon>Streptomycetaceae</taxon>
        <taxon>Streptomyces</taxon>
    </lineage>
</organism>
<evidence type="ECO:0000313" key="2">
    <source>
        <dbReference type="Proteomes" id="UP000031501"/>
    </source>
</evidence>
<dbReference type="STRING" id="1355015.LK06_029135"/>
<keyword evidence="2" id="KW-1185">Reference proteome</keyword>